<gene>
    <name evidence="1" type="ORF">VP01_10503g1</name>
</gene>
<sequence>KPGHCFMSTDDILTTASNPTITSSPNNNMEKITTTILKTAIEAIPLLSMDNFTLWKKRVENYLDLQELQTPLKTPTGVLSSTDDIQLRTIMTSNLEPAIHANASNQAHIFNSLLHIQFNSTDPTSFSTNFLLQ</sequence>
<protein>
    <submittedName>
        <fullName evidence="1">Uncharacterized protein</fullName>
    </submittedName>
</protein>
<dbReference type="OrthoDB" id="2509690at2759"/>
<dbReference type="EMBL" id="LAVV01000559">
    <property type="protein sequence ID" value="KNZ64252.1"/>
    <property type="molecule type" value="Genomic_DNA"/>
</dbReference>
<proteinExistence type="predicted"/>
<reference evidence="1 2" key="1">
    <citation type="submission" date="2015-08" db="EMBL/GenBank/DDBJ databases">
        <title>Next Generation Sequencing and Analysis of the Genome of Puccinia sorghi L Schw, the Causal Agent of Maize Common Rust.</title>
        <authorList>
            <person name="Rochi L."/>
            <person name="Burguener G."/>
            <person name="Darino M."/>
            <person name="Turjanski A."/>
            <person name="Kreff E."/>
            <person name="Dieguez M.J."/>
            <person name="Sacco F."/>
        </authorList>
    </citation>
    <scope>NUCLEOTIDE SEQUENCE [LARGE SCALE GENOMIC DNA]</scope>
    <source>
        <strain evidence="1 2">RO10H11247</strain>
    </source>
</reference>
<evidence type="ECO:0000313" key="2">
    <source>
        <dbReference type="Proteomes" id="UP000037035"/>
    </source>
</evidence>
<dbReference type="Proteomes" id="UP000037035">
    <property type="component" value="Unassembled WGS sequence"/>
</dbReference>
<organism evidence="1 2">
    <name type="scientific">Puccinia sorghi</name>
    <dbReference type="NCBI Taxonomy" id="27349"/>
    <lineage>
        <taxon>Eukaryota</taxon>
        <taxon>Fungi</taxon>
        <taxon>Dikarya</taxon>
        <taxon>Basidiomycota</taxon>
        <taxon>Pucciniomycotina</taxon>
        <taxon>Pucciniomycetes</taxon>
        <taxon>Pucciniales</taxon>
        <taxon>Pucciniaceae</taxon>
        <taxon>Puccinia</taxon>
    </lineage>
</organism>
<feature type="non-terminal residue" evidence="1">
    <location>
        <position position="1"/>
    </location>
</feature>
<accession>A0A0L6VUE4</accession>
<comment type="caution">
    <text evidence="1">The sequence shown here is derived from an EMBL/GenBank/DDBJ whole genome shotgun (WGS) entry which is preliminary data.</text>
</comment>
<keyword evidence="2" id="KW-1185">Reference proteome</keyword>
<dbReference type="VEuPathDB" id="FungiDB:VP01_10503g1"/>
<evidence type="ECO:0000313" key="1">
    <source>
        <dbReference type="EMBL" id="KNZ64252.1"/>
    </source>
</evidence>
<name>A0A0L6VUE4_9BASI</name>
<dbReference type="AlphaFoldDB" id="A0A0L6VUE4"/>